<dbReference type="CDD" id="cd19051">
    <property type="entry name" value="LGIC_TM_cation"/>
    <property type="match status" value="1"/>
</dbReference>
<accession>A0A8B6EWZ8</accession>
<dbReference type="InterPro" id="IPR038050">
    <property type="entry name" value="Neuro_actylchol_rec"/>
</dbReference>
<evidence type="ECO:0000256" key="4">
    <source>
        <dbReference type="ARBA" id="ARBA00023136"/>
    </source>
</evidence>
<keyword evidence="5" id="KW-0732">Signal</keyword>
<dbReference type="OrthoDB" id="6062958at2759"/>
<feature type="domain" description="Neurotransmitter-gated ion-channel ligand-binding" evidence="6">
    <location>
        <begin position="31"/>
        <end position="232"/>
    </location>
</feature>
<dbReference type="CDD" id="cd18989">
    <property type="entry name" value="LGIC_ECD_cation"/>
    <property type="match status" value="1"/>
</dbReference>
<proteinExistence type="inferred from homology"/>
<dbReference type="PROSITE" id="PS00236">
    <property type="entry name" value="NEUROTR_ION_CHANNEL"/>
    <property type="match status" value="1"/>
</dbReference>
<dbReference type="Gene3D" id="2.70.170.10">
    <property type="entry name" value="Neurotransmitter-gated ion-channel ligand-binding domain"/>
    <property type="match status" value="1"/>
</dbReference>
<feature type="transmembrane region" description="Helical" evidence="5">
    <location>
        <begin position="391"/>
        <end position="411"/>
    </location>
</feature>
<feature type="transmembrane region" description="Helical" evidence="5">
    <location>
        <begin position="264"/>
        <end position="285"/>
    </location>
</feature>
<dbReference type="PANTHER" id="PTHR18945">
    <property type="entry name" value="NEUROTRANSMITTER GATED ION CHANNEL"/>
    <property type="match status" value="1"/>
</dbReference>
<comment type="similarity">
    <text evidence="5">Belongs to the ligand-gated ion channel (TC 1.A.9) family.</text>
</comment>
<dbReference type="PRINTS" id="PR00252">
    <property type="entry name" value="NRIONCHANNEL"/>
</dbReference>
<keyword evidence="3 5" id="KW-1133">Transmembrane helix</keyword>
<keyword evidence="2 5" id="KW-0812">Transmembrane</keyword>
<keyword evidence="5" id="KW-0813">Transport</keyword>
<dbReference type="Pfam" id="PF02931">
    <property type="entry name" value="Neur_chan_LBD"/>
    <property type="match status" value="1"/>
</dbReference>
<keyword evidence="4 5" id="KW-0472">Membrane</keyword>
<sequence length="415" mass="47471">MAWNGFIIILFQLFMLNNEKFIFGSTLSDIDRLYSKLSLDYNKKIRPGDDQSLTTRVNVSFNMGAIQEFDEVNGKFAVIGFFRITWHDSRLTWNTVDYNNTNTVTFLQEDIWTPTLVITNPFFKIDQIGNDFMTVRYFSNGLAYWTPGEILISSCSVDITYFPFDEQICTIRLMAWGTFPFEILLQSFSGVKLDYYSEHGTWRITSTTFDDIVDEVTGLSLIDMSVSMKRRPGFYVINIVLPVIFLMVLNSCVFLLPPDSGERVSYAITVLLAISVFLSLIGNHLPKTSEPMSLLEYFLMFDLVFSSLICLSTMLCVRLQFRNKNNTIPSYLKWTILCCRRNDLKKTESLVAVQNNKSDVHNGDLNACDGLIDDNKHDISWCDICEALDTILLTTSFVVLSVSVSLFFLIITKTI</sequence>
<evidence type="ECO:0000259" key="7">
    <source>
        <dbReference type="Pfam" id="PF02932"/>
    </source>
</evidence>
<keyword evidence="5" id="KW-0407">Ion channel</keyword>
<evidence type="ECO:0000313" key="8">
    <source>
        <dbReference type="EMBL" id="VDI41221.1"/>
    </source>
</evidence>
<dbReference type="EMBL" id="UYJE01005872">
    <property type="protein sequence ID" value="VDI41221.1"/>
    <property type="molecule type" value="Genomic_DNA"/>
</dbReference>
<keyword evidence="5" id="KW-0406">Ion transport</keyword>
<dbReference type="GO" id="GO:0004888">
    <property type="term" value="F:transmembrane signaling receptor activity"/>
    <property type="evidence" value="ECO:0007669"/>
    <property type="project" value="InterPro"/>
</dbReference>
<evidence type="ECO:0000256" key="1">
    <source>
        <dbReference type="ARBA" id="ARBA00004141"/>
    </source>
</evidence>
<dbReference type="Gene3D" id="1.20.58.390">
    <property type="entry name" value="Neurotransmitter-gated ion-channel transmembrane domain"/>
    <property type="match status" value="1"/>
</dbReference>
<name>A0A8B6EWZ8_MYTGA</name>
<comment type="caution">
    <text evidence="8">The sequence shown here is derived from an EMBL/GenBank/DDBJ whole genome shotgun (WGS) entry which is preliminary data.</text>
</comment>
<evidence type="ECO:0000256" key="5">
    <source>
        <dbReference type="RuleBase" id="RU000687"/>
    </source>
</evidence>
<feature type="domain" description="Neurotransmitter-gated ion-channel transmembrane" evidence="7">
    <location>
        <begin position="239"/>
        <end position="326"/>
    </location>
</feature>
<protein>
    <submittedName>
        <fullName evidence="8">Uncharacterized protein</fullName>
    </submittedName>
</protein>
<comment type="subcellular location">
    <subcellularLocation>
        <location evidence="1">Membrane</location>
        <topology evidence="1">Multi-pass membrane protein</topology>
    </subcellularLocation>
</comment>
<dbReference type="InterPro" id="IPR036719">
    <property type="entry name" value="Neuro-gated_channel_TM_sf"/>
</dbReference>
<dbReference type="InterPro" id="IPR036734">
    <property type="entry name" value="Neur_chan_lig-bd_sf"/>
</dbReference>
<evidence type="ECO:0000313" key="9">
    <source>
        <dbReference type="Proteomes" id="UP000596742"/>
    </source>
</evidence>
<feature type="transmembrane region" description="Helical" evidence="5">
    <location>
        <begin position="234"/>
        <end position="258"/>
    </location>
</feature>
<dbReference type="GO" id="GO:0005230">
    <property type="term" value="F:extracellular ligand-gated monoatomic ion channel activity"/>
    <property type="evidence" value="ECO:0007669"/>
    <property type="project" value="InterPro"/>
</dbReference>
<dbReference type="SUPFAM" id="SSF90112">
    <property type="entry name" value="Neurotransmitter-gated ion-channel transmembrane pore"/>
    <property type="match status" value="1"/>
</dbReference>
<dbReference type="FunFam" id="2.70.170.10:FF:000028">
    <property type="entry name" value="AcetylCholine Receptor"/>
    <property type="match status" value="1"/>
</dbReference>
<dbReference type="InterPro" id="IPR018000">
    <property type="entry name" value="Neurotransmitter_ion_chnl_CS"/>
</dbReference>
<evidence type="ECO:0000256" key="2">
    <source>
        <dbReference type="ARBA" id="ARBA00022692"/>
    </source>
</evidence>
<dbReference type="Proteomes" id="UP000596742">
    <property type="component" value="Unassembled WGS sequence"/>
</dbReference>
<organism evidence="8 9">
    <name type="scientific">Mytilus galloprovincialis</name>
    <name type="common">Mediterranean mussel</name>
    <dbReference type="NCBI Taxonomy" id="29158"/>
    <lineage>
        <taxon>Eukaryota</taxon>
        <taxon>Metazoa</taxon>
        <taxon>Spiralia</taxon>
        <taxon>Lophotrochozoa</taxon>
        <taxon>Mollusca</taxon>
        <taxon>Bivalvia</taxon>
        <taxon>Autobranchia</taxon>
        <taxon>Pteriomorphia</taxon>
        <taxon>Mytilida</taxon>
        <taxon>Mytiloidea</taxon>
        <taxon>Mytilidae</taxon>
        <taxon>Mytilinae</taxon>
        <taxon>Mytilus</taxon>
    </lineage>
</organism>
<dbReference type="InterPro" id="IPR006202">
    <property type="entry name" value="Neur_chan_lig-bd"/>
</dbReference>
<evidence type="ECO:0000256" key="3">
    <source>
        <dbReference type="ARBA" id="ARBA00022989"/>
    </source>
</evidence>
<dbReference type="SUPFAM" id="SSF63712">
    <property type="entry name" value="Nicotinic receptor ligand binding domain-like"/>
    <property type="match status" value="1"/>
</dbReference>
<dbReference type="AlphaFoldDB" id="A0A8B6EWZ8"/>
<dbReference type="Pfam" id="PF02932">
    <property type="entry name" value="Neur_chan_memb"/>
    <property type="match status" value="1"/>
</dbReference>
<dbReference type="InterPro" id="IPR006029">
    <property type="entry name" value="Neurotrans-gated_channel_TM"/>
</dbReference>
<feature type="transmembrane region" description="Helical" evidence="5">
    <location>
        <begin position="297"/>
        <end position="321"/>
    </location>
</feature>
<gene>
    <name evidence="8" type="ORF">MGAL_10B042428</name>
</gene>
<dbReference type="InterPro" id="IPR006201">
    <property type="entry name" value="Neur_channel"/>
</dbReference>
<dbReference type="GO" id="GO:0016020">
    <property type="term" value="C:membrane"/>
    <property type="evidence" value="ECO:0007669"/>
    <property type="project" value="UniProtKB-SubCell"/>
</dbReference>
<feature type="signal peptide" evidence="5">
    <location>
        <begin position="1"/>
        <end position="19"/>
    </location>
</feature>
<evidence type="ECO:0000259" key="6">
    <source>
        <dbReference type="Pfam" id="PF02931"/>
    </source>
</evidence>
<feature type="chain" id="PRO_5033107360" evidence="5">
    <location>
        <begin position="20"/>
        <end position="415"/>
    </location>
</feature>
<reference evidence="8" key="1">
    <citation type="submission" date="2018-11" db="EMBL/GenBank/DDBJ databases">
        <authorList>
            <person name="Alioto T."/>
            <person name="Alioto T."/>
        </authorList>
    </citation>
    <scope>NUCLEOTIDE SEQUENCE</scope>
</reference>
<keyword evidence="9" id="KW-1185">Reference proteome</keyword>